<feature type="compositionally biased region" description="Low complexity" evidence="8">
    <location>
        <begin position="331"/>
        <end position="348"/>
    </location>
</feature>
<evidence type="ECO:0000256" key="3">
    <source>
        <dbReference type="ARBA" id="ARBA00022723"/>
    </source>
</evidence>
<keyword evidence="6" id="KW-1133">Transmembrane helix</keyword>
<protein>
    <recommendedName>
        <fullName evidence="9">RING-CH-type domain-containing protein</fullName>
    </recommendedName>
</protein>
<dbReference type="STRING" id="644358.A0A0C4DXF0"/>
<comment type="subcellular location">
    <subcellularLocation>
        <location evidence="1">Membrane</location>
        <topology evidence="1">Multi-pass membrane protein</topology>
    </subcellularLocation>
</comment>
<feature type="compositionally biased region" description="Low complexity" evidence="8">
    <location>
        <begin position="480"/>
        <end position="490"/>
    </location>
</feature>
<dbReference type="OrthoDB" id="5817083at2759"/>
<evidence type="ECO:0000256" key="2">
    <source>
        <dbReference type="ARBA" id="ARBA00022692"/>
    </source>
</evidence>
<dbReference type="eggNOG" id="KOG3053">
    <property type="taxonomic scope" value="Eukaryota"/>
</dbReference>
<evidence type="ECO:0000259" key="9">
    <source>
        <dbReference type="SMART" id="SM00744"/>
    </source>
</evidence>
<keyword evidence="3" id="KW-0479">Metal-binding</keyword>
<evidence type="ECO:0000256" key="6">
    <source>
        <dbReference type="ARBA" id="ARBA00022989"/>
    </source>
</evidence>
<dbReference type="OMA" id="GHEVWAN"/>
<feature type="region of interest" description="Disordered" evidence="8">
    <location>
        <begin position="480"/>
        <end position="505"/>
    </location>
</feature>
<feature type="region of interest" description="Disordered" evidence="8">
    <location>
        <begin position="1"/>
        <end position="65"/>
    </location>
</feature>
<keyword evidence="7" id="KW-0472">Membrane</keyword>
<feature type="domain" description="RING-CH-type" evidence="9">
    <location>
        <begin position="73"/>
        <end position="136"/>
    </location>
</feature>
<dbReference type="EnsemblFungi" id="MAPG_04698T0">
    <property type="protein sequence ID" value="MAPG_04698T0"/>
    <property type="gene ID" value="MAPG_04698"/>
</dbReference>
<evidence type="ECO:0000313" key="11">
    <source>
        <dbReference type="EnsemblFungi" id="MAPG_04698T0"/>
    </source>
</evidence>
<feature type="compositionally biased region" description="Basic and acidic residues" evidence="8">
    <location>
        <begin position="317"/>
        <end position="330"/>
    </location>
</feature>
<evidence type="ECO:0000256" key="8">
    <source>
        <dbReference type="SAM" id="MobiDB-lite"/>
    </source>
</evidence>
<keyword evidence="2" id="KW-0812">Transmembrane</keyword>
<evidence type="ECO:0000256" key="7">
    <source>
        <dbReference type="ARBA" id="ARBA00023136"/>
    </source>
</evidence>
<dbReference type="Proteomes" id="UP000011715">
    <property type="component" value="Unassembled WGS sequence"/>
</dbReference>
<evidence type="ECO:0000256" key="1">
    <source>
        <dbReference type="ARBA" id="ARBA00004141"/>
    </source>
</evidence>
<name>A0A0C4DXF0_MAGP6</name>
<dbReference type="GO" id="GO:0016020">
    <property type="term" value="C:membrane"/>
    <property type="evidence" value="ECO:0007669"/>
    <property type="project" value="UniProtKB-SubCell"/>
</dbReference>
<dbReference type="PANTHER" id="PTHR46283">
    <property type="entry name" value="E3 UBIQUITIN-PROTEIN LIGASE MARCH5"/>
    <property type="match status" value="1"/>
</dbReference>
<dbReference type="Gene3D" id="3.30.40.10">
    <property type="entry name" value="Zinc/RING finger domain, C3HC4 (zinc finger)"/>
    <property type="match status" value="1"/>
</dbReference>
<reference evidence="10" key="2">
    <citation type="submission" date="2010-05" db="EMBL/GenBank/DDBJ databases">
        <title>The Genome Sequence of Magnaporthe poae strain ATCC 64411.</title>
        <authorList>
            <consortium name="The Broad Institute Genome Sequencing Platform"/>
            <consortium name="Broad Institute Genome Sequencing Center for Infectious Disease"/>
            <person name="Ma L.-J."/>
            <person name="Dead R."/>
            <person name="Young S."/>
            <person name="Zeng Q."/>
            <person name="Koehrsen M."/>
            <person name="Alvarado L."/>
            <person name="Berlin A."/>
            <person name="Chapman S.B."/>
            <person name="Chen Z."/>
            <person name="Freedman E."/>
            <person name="Gellesch M."/>
            <person name="Goldberg J."/>
            <person name="Griggs A."/>
            <person name="Gujja S."/>
            <person name="Heilman E.R."/>
            <person name="Heiman D."/>
            <person name="Hepburn T."/>
            <person name="Howarth C."/>
            <person name="Jen D."/>
            <person name="Larson L."/>
            <person name="Mehta T."/>
            <person name="Neiman D."/>
            <person name="Pearson M."/>
            <person name="Roberts A."/>
            <person name="Saif S."/>
            <person name="Shea T."/>
            <person name="Shenoy N."/>
            <person name="Sisk P."/>
            <person name="Stolte C."/>
            <person name="Sykes S."/>
            <person name="Walk T."/>
            <person name="White J."/>
            <person name="Yandava C."/>
            <person name="Haas B."/>
            <person name="Nusbaum C."/>
            <person name="Birren B."/>
        </authorList>
    </citation>
    <scope>NUCLEOTIDE SEQUENCE</scope>
    <source>
        <strain evidence="10">ATCC 64411</strain>
    </source>
</reference>
<evidence type="ECO:0000313" key="12">
    <source>
        <dbReference type="Proteomes" id="UP000011715"/>
    </source>
</evidence>
<sequence>MSSDSGTSSSATDRPGTPTTATGTLTPSRTSSADTRTASTASTSSTASTTSTASPPRPQPTRTQSISDPNVHVCFICLLNSHETPGATWVNPCPCTLEAHEECMLKWVAQMEASGSPGGGRRGSRTRGGLRCPACKGVIQVFEPFDPMMWLRDRAHRAFSRTSPVMLLSMLGSFAVAGSAHYGITAMSLFAGGNTTMTWLRVGEMSRRPSGVVWWRHAPTYAFVSRAWLLHLLMPGLLLNKAIPGIDTYLLLPVSLAYGFSLAARDQMPMWPLSPEWTMTVMPCISLSYCHLYYEFFGRFERRLNQTLRGNQVLDETEVRQPPQEEERQQGRQQRAGGRAGANNNNNENNVGIGTAIFRLAGAFVNIFLEDAIDIGDDEEEEEEEEAEVEGLIEVEVGVDEQGRLQIEVHNEEGAAVLEGDPEARAVLEQAIQAVQADMDAAAPAVHGQEPAAAAAAAAEETAPAQPWEVVPALPAVAAAEAPPAQDAPAADPPPPIDPDQENRNRPQWQRQVGAGNTGGTWSRIINGTVSALLLPHISYLVGELLRVTLPSRWVRSPAWGKPKGLLQHRWGRSLMGGCLFVVLRDALLLYFKYRQVQLRKNRRVKNVERRLGGRRGASTSAAS</sequence>
<dbReference type="InterPro" id="IPR013083">
    <property type="entry name" value="Znf_RING/FYVE/PHD"/>
</dbReference>
<evidence type="ECO:0000313" key="10">
    <source>
        <dbReference type="EMBL" id="KLU85676.1"/>
    </source>
</evidence>
<dbReference type="InterPro" id="IPR011016">
    <property type="entry name" value="Znf_RING-CH"/>
</dbReference>
<keyword evidence="5" id="KW-0862">Zinc</keyword>
<keyword evidence="4" id="KW-0863">Zinc-finger</keyword>
<gene>
    <name evidence="10" type="ORF">MAPG_04698</name>
</gene>
<reference evidence="11" key="5">
    <citation type="submission" date="2015-06" db="UniProtKB">
        <authorList>
            <consortium name="EnsemblFungi"/>
        </authorList>
    </citation>
    <scope>IDENTIFICATION</scope>
    <source>
        <strain evidence="11">ATCC 64411</strain>
    </source>
</reference>
<dbReference type="GO" id="GO:0008270">
    <property type="term" value="F:zinc ion binding"/>
    <property type="evidence" value="ECO:0007669"/>
    <property type="project" value="UniProtKB-KW"/>
</dbReference>
<proteinExistence type="predicted"/>
<organism evidence="11 12">
    <name type="scientific">Magnaporthiopsis poae (strain ATCC 64411 / 73-15)</name>
    <name type="common">Kentucky bluegrass fungus</name>
    <name type="synonym">Magnaporthe poae</name>
    <dbReference type="NCBI Taxonomy" id="644358"/>
    <lineage>
        <taxon>Eukaryota</taxon>
        <taxon>Fungi</taxon>
        <taxon>Dikarya</taxon>
        <taxon>Ascomycota</taxon>
        <taxon>Pezizomycotina</taxon>
        <taxon>Sordariomycetes</taxon>
        <taxon>Sordariomycetidae</taxon>
        <taxon>Magnaporthales</taxon>
        <taxon>Magnaporthaceae</taxon>
        <taxon>Magnaporthiopsis</taxon>
    </lineage>
</organism>
<dbReference type="AlphaFoldDB" id="A0A0C4DXF0"/>
<feature type="region of interest" description="Disordered" evidence="8">
    <location>
        <begin position="314"/>
        <end position="348"/>
    </location>
</feature>
<reference evidence="12" key="1">
    <citation type="submission" date="2010-05" db="EMBL/GenBank/DDBJ databases">
        <title>The genome sequence of Magnaporthe poae strain ATCC 64411.</title>
        <authorList>
            <person name="Ma L.-J."/>
            <person name="Dead R."/>
            <person name="Young S."/>
            <person name="Zeng Q."/>
            <person name="Koehrsen M."/>
            <person name="Alvarado L."/>
            <person name="Berlin A."/>
            <person name="Chapman S.B."/>
            <person name="Chen Z."/>
            <person name="Freedman E."/>
            <person name="Gellesch M."/>
            <person name="Goldberg J."/>
            <person name="Griggs A."/>
            <person name="Gujja S."/>
            <person name="Heilman E.R."/>
            <person name="Heiman D."/>
            <person name="Hepburn T."/>
            <person name="Howarth C."/>
            <person name="Jen D."/>
            <person name="Larson L."/>
            <person name="Mehta T."/>
            <person name="Neiman D."/>
            <person name="Pearson M."/>
            <person name="Roberts A."/>
            <person name="Saif S."/>
            <person name="Shea T."/>
            <person name="Shenoy N."/>
            <person name="Sisk P."/>
            <person name="Stolte C."/>
            <person name="Sykes S."/>
            <person name="Walk T."/>
            <person name="White J."/>
            <person name="Yandava C."/>
            <person name="Haas B."/>
            <person name="Nusbaum C."/>
            <person name="Birren B."/>
        </authorList>
    </citation>
    <scope>NUCLEOTIDE SEQUENCE [LARGE SCALE GENOMIC DNA]</scope>
    <source>
        <strain evidence="12">ATCC 64411 / 73-15</strain>
    </source>
</reference>
<dbReference type="VEuPathDB" id="FungiDB:MAPG_04698"/>
<reference evidence="10" key="3">
    <citation type="submission" date="2011-03" db="EMBL/GenBank/DDBJ databases">
        <title>Annotation of Magnaporthe poae ATCC 64411.</title>
        <authorList>
            <person name="Ma L.-J."/>
            <person name="Dead R."/>
            <person name="Young S.K."/>
            <person name="Zeng Q."/>
            <person name="Gargeya S."/>
            <person name="Fitzgerald M."/>
            <person name="Haas B."/>
            <person name="Abouelleil A."/>
            <person name="Alvarado L."/>
            <person name="Arachchi H.M."/>
            <person name="Berlin A."/>
            <person name="Brown A."/>
            <person name="Chapman S.B."/>
            <person name="Chen Z."/>
            <person name="Dunbar C."/>
            <person name="Freedman E."/>
            <person name="Gearin G."/>
            <person name="Gellesch M."/>
            <person name="Goldberg J."/>
            <person name="Griggs A."/>
            <person name="Gujja S."/>
            <person name="Heiman D."/>
            <person name="Howarth C."/>
            <person name="Larson L."/>
            <person name="Lui A."/>
            <person name="MacDonald P.J.P."/>
            <person name="Mehta T."/>
            <person name="Montmayeur A."/>
            <person name="Murphy C."/>
            <person name="Neiman D."/>
            <person name="Pearson M."/>
            <person name="Priest M."/>
            <person name="Roberts A."/>
            <person name="Saif S."/>
            <person name="Shea T."/>
            <person name="Shenoy N."/>
            <person name="Sisk P."/>
            <person name="Stolte C."/>
            <person name="Sykes S."/>
            <person name="Yandava C."/>
            <person name="Wortman J."/>
            <person name="Nusbaum C."/>
            <person name="Birren B."/>
        </authorList>
    </citation>
    <scope>NUCLEOTIDE SEQUENCE</scope>
    <source>
        <strain evidence="10">ATCC 64411</strain>
    </source>
</reference>
<accession>A0A0C4DXF0</accession>
<dbReference type="EMBL" id="GL876968">
    <property type="protein sequence ID" value="KLU85676.1"/>
    <property type="molecule type" value="Genomic_DNA"/>
</dbReference>
<evidence type="ECO:0000256" key="5">
    <source>
        <dbReference type="ARBA" id="ARBA00022833"/>
    </source>
</evidence>
<reference evidence="11" key="4">
    <citation type="journal article" date="2015" name="G3 (Bethesda)">
        <title>Genome sequences of three phytopathogenic species of the Magnaporthaceae family of fungi.</title>
        <authorList>
            <person name="Okagaki L.H."/>
            <person name="Nunes C.C."/>
            <person name="Sailsbery J."/>
            <person name="Clay B."/>
            <person name="Brown D."/>
            <person name="John T."/>
            <person name="Oh Y."/>
            <person name="Young N."/>
            <person name="Fitzgerald M."/>
            <person name="Haas B.J."/>
            <person name="Zeng Q."/>
            <person name="Young S."/>
            <person name="Adiconis X."/>
            <person name="Fan L."/>
            <person name="Levin J.Z."/>
            <person name="Mitchell T.K."/>
            <person name="Okubara P.A."/>
            <person name="Farman M.L."/>
            <person name="Kohn L.M."/>
            <person name="Birren B."/>
            <person name="Ma L.-J."/>
            <person name="Dean R.A."/>
        </authorList>
    </citation>
    <scope>NUCLEOTIDE SEQUENCE</scope>
    <source>
        <strain evidence="11">ATCC 64411 / 73-15</strain>
    </source>
</reference>
<dbReference type="SUPFAM" id="SSF57850">
    <property type="entry name" value="RING/U-box"/>
    <property type="match status" value="1"/>
</dbReference>
<dbReference type="EMBL" id="ADBL01001098">
    <property type="status" value="NOT_ANNOTATED_CDS"/>
    <property type="molecule type" value="Genomic_DNA"/>
</dbReference>
<dbReference type="SMART" id="SM00744">
    <property type="entry name" value="RINGv"/>
    <property type="match status" value="1"/>
</dbReference>
<evidence type="ECO:0000256" key="4">
    <source>
        <dbReference type="ARBA" id="ARBA00022771"/>
    </source>
</evidence>
<feature type="region of interest" description="Disordered" evidence="8">
    <location>
        <begin position="442"/>
        <end position="461"/>
    </location>
</feature>
<keyword evidence="12" id="KW-1185">Reference proteome</keyword>